<dbReference type="Gene3D" id="1.10.1670.40">
    <property type="match status" value="1"/>
</dbReference>
<dbReference type="InterPro" id="IPR051912">
    <property type="entry name" value="Alkylbase_DNA_Glycosylase/TA"/>
</dbReference>
<accession>A0A1G4TN03</accession>
<proteinExistence type="predicted"/>
<protein>
    <recommendedName>
        <fullName evidence="2">DNA-3-methyladenine glycosylase II</fullName>
        <ecNumber evidence="2">3.2.2.21</ecNumber>
    </recommendedName>
</protein>
<dbReference type="SMART" id="SM00478">
    <property type="entry name" value="ENDO3c"/>
    <property type="match status" value="1"/>
</dbReference>
<dbReference type="GO" id="GO:0032993">
    <property type="term" value="C:protein-DNA complex"/>
    <property type="evidence" value="ECO:0007669"/>
    <property type="project" value="TreeGrafter"/>
</dbReference>
<dbReference type="GO" id="GO:0005737">
    <property type="term" value="C:cytoplasm"/>
    <property type="evidence" value="ECO:0007669"/>
    <property type="project" value="TreeGrafter"/>
</dbReference>
<evidence type="ECO:0000313" key="7">
    <source>
        <dbReference type="Proteomes" id="UP000199150"/>
    </source>
</evidence>
<dbReference type="GO" id="GO:0008725">
    <property type="term" value="F:DNA-3-methyladenine glycosylase activity"/>
    <property type="evidence" value="ECO:0007669"/>
    <property type="project" value="TreeGrafter"/>
</dbReference>
<dbReference type="PANTHER" id="PTHR43003">
    <property type="entry name" value="DNA-3-METHYLADENINE GLYCOSYLASE"/>
    <property type="match status" value="1"/>
</dbReference>
<dbReference type="GO" id="GO:0032131">
    <property type="term" value="F:alkylated DNA binding"/>
    <property type="evidence" value="ECO:0007669"/>
    <property type="project" value="TreeGrafter"/>
</dbReference>
<dbReference type="Gene3D" id="1.10.340.30">
    <property type="entry name" value="Hypothetical protein, domain 2"/>
    <property type="match status" value="1"/>
</dbReference>
<keyword evidence="7" id="KW-1185">Reference proteome</keyword>
<dbReference type="InterPro" id="IPR011257">
    <property type="entry name" value="DNA_glycosylase"/>
</dbReference>
<name>A0A1G4TN03_9CAUL</name>
<dbReference type="EMBL" id="FMTS01000010">
    <property type="protein sequence ID" value="SCW82813.1"/>
    <property type="molecule type" value="Genomic_DNA"/>
</dbReference>
<evidence type="ECO:0000256" key="1">
    <source>
        <dbReference type="ARBA" id="ARBA00000086"/>
    </source>
</evidence>
<evidence type="ECO:0000256" key="2">
    <source>
        <dbReference type="ARBA" id="ARBA00012000"/>
    </source>
</evidence>
<gene>
    <name evidence="6" type="ORF">SAMN02927928_0027</name>
</gene>
<sequence>MTDIANPLNPVHLSHLANRDPRLKPLTEQFAHIQHRRRPGGFPALLGLIVEQQLSVKAADTIFGRVRDGLGEITPQALLAHDEDALRGYGLSRPKIAYARALAEAFHTGGFDTDSLEPLTIEDAAARLVALKGIGRWTAEVYLMFSEGRLDLFPVGDVALREAVGWLDNLQERPNEAYCAERALDWAPYRTIAAHLLWAWYGAVKRGEMKR</sequence>
<dbReference type="Proteomes" id="UP000199150">
    <property type="component" value="Unassembled WGS sequence"/>
</dbReference>
<dbReference type="EC" id="3.2.2.21" evidence="2"/>
<keyword evidence="4" id="KW-0234">DNA repair</keyword>
<organism evidence="6 7">
    <name type="scientific">Asticcacaulis taihuensis</name>
    <dbReference type="NCBI Taxonomy" id="260084"/>
    <lineage>
        <taxon>Bacteria</taxon>
        <taxon>Pseudomonadati</taxon>
        <taxon>Pseudomonadota</taxon>
        <taxon>Alphaproteobacteria</taxon>
        <taxon>Caulobacterales</taxon>
        <taxon>Caulobacteraceae</taxon>
        <taxon>Asticcacaulis</taxon>
    </lineage>
</organism>
<dbReference type="PANTHER" id="PTHR43003:SF5">
    <property type="entry name" value="DNA-3-METHYLADENINE GLYCOSYLASE"/>
    <property type="match status" value="1"/>
</dbReference>
<dbReference type="OrthoDB" id="9811249at2"/>
<keyword evidence="3" id="KW-0227">DNA damage</keyword>
<dbReference type="AlphaFoldDB" id="A0A1G4TN03"/>
<dbReference type="SUPFAM" id="SSF48150">
    <property type="entry name" value="DNA-glycosylase"/>
    <property type="match status" value="1"/>
</dbReference>
<dbReference type="CDD" id="cd00056">
    <property type="entry name" value="ENDO3c"/>
    <property type="match status" value="1"/>
</dbReference>
<evidence type="ECO:0000256" key="3">
    <source>
        <dbReference type="ARBA" id="ARBA00022763"/>
    </source>
</evidence>
<reference evidence="7" key="1">
    <citation type="submission" date="2016-10" db="EMBL/GenBank/DDBJ databases">
        <authorList>
            <person name="Varghese N."/>
            <person name="Submissions S."/>
        </authorList>
    </citation>
    <scope>NUCLEOTIDE SEQUENCE [LARGE SCALE GENOMIC DNA]</scope>
    <source>
        <strain evidence="7">CGMCC 1.3431</strain>
    </source>
</reference>
<dbReference type="InterPro" id="IPR003265">
    <property type="entry name" value="HhH-GPD_domain"/>
</dbReference>
<comment type="catalytic activity">
    <reaction evidence="1">
        <text>Hydrolysis of alkylated DNA, releasing 3-methyladenine, 3-methylguanine, 7-methylguanine and 7-methyladenine.</text>
        <dbReference type="EC" id="3.2.2.21"/>
    </reaction>
</comment>
<dbReference type="Pfam" id="PF00730">
    <property type="entry name" value="HhH-GPD"/>
    <property type="match status" value="1"/>
</dbReference>
<dbReference type="RefSeq" id="WP_090650734.1">
    <property type="nucleotide sequence ID" value="NZ_CBCRYE010000008.1"/>
</dbReference>
<dbReference type="STRING" id="260084.SAMN02927928_0027"/>
<dbReference type="GO" id="GO:0006307">
    <property type="term" value="P:DNA alkylation repair"/>
    <property type="evidence" value="ECO:0007669"/>
    <property type="project" value="TreeGrafter"/>
</dbReference>
<dbReference type="GO" id="GO:0043916">
    <property type="term" value="F:DNA-7-methylguanine glycosylase activity"/>
    <property type="evidence" value="ECO:0007669"/>
    <property type="project" value="TreeGrafter"/>
</dbReference>
<evidence type="ECO:0000256" key="4">
    <source>
        <dbReference type="ARBA" id="ARBA00023204"/>
    </source>
</evidence>
<evidence type="ECO:0000313" key="6">
    <source>
        <dbReference type="EMBL" id="SCW82813.1"/>
    </source>
</evidence>
<feature type="domain" description="HhH-GPD" evidence="5">
    <location>
        <begin position="50"/>
        <end position="204"/>
    </location>
</feature>
<evidence type="ECO:0000259" key="5">
    <source>
        <dbReference type="SMART" id="SM00478"/>
    </source>
</evidence>
<dbReference type="GO" id="GO:0006285">
    <property type="term" value="P:base-excision repair, AP site formation"/>
    <property type="evidence" value="ECO:0007669"/>
    <property type="project" value="TreeGrafter"/>
</dbReference>